<dbReference type="InterPro" id="IPR051583">
    <property type="entry name" value="YAP1"/>
</dbReference>
<comment type="similarity">
    <text evidence="8">Belongs to the YAP1 family.</text>
</comment>
<reference evidence="12 13" key="1">
    <citation type="journal article" date="2018" name="Gigascience">
        <title>Genomes of trombidid mites reveal novel predicted allergens and laterally-transferred genes associated with secondary metabolism.</title>
        <authorList>
            <person name="Dong X."/>
            <person name="Chaisiri K."/>
            <person name="Xia D."/>
            <person name="Armstrong S.D."/>
            <person name="Fang Y."/>
            <person name="Donnelly M.J."/>
            <person name="Kadowaki T."/>
            <person name="McGarry J.W."/>
            <person name="Darby A.C."/>
            <person name="Makepeace B.L."/>
        </authorList>
    </citation>
    <scope>NUCLEOTIDE SEQUENCE [LARGE SCALE GENOMIC DNA]</scope>
    <source>
        <strain evidence="12">UoL-UT</strain>
    </source>
</reference>
<dbReference type="InterPro" id="IPR036020">
    <property type="entry name" value="WW_dom_sf"/>
</dbReference>
<dbReference type="GO" id="GO:0005634">
    <property type="term" value="C:nucleus"/>
    <property type="evidence" value="ECO:0007669"/>
    <property type="project" value="UniProtKB-SubCell"/>
</dbReference>
<dbReference type="GO" id="GO:0003713">
    <property type="term" value="F:transcription coactivator activity"/>
    <property type="evidence" value="ECO:0007669"/>
    <property type="project" value="TreeGrafter"/>
</dbReference>
<proteinExistence type="inferred from homology"/>
<evidence type="ECO:0000256" key="3">
    <source>
        <dbReference type="ARBA" id="ARBA00022490"/>
    </source>
</evidence>
<evidence type="ECO:0000256" key="1">
    <source>
        <dbReference type="ARBA" id="ARBA00004123"/>
    </source>
</evidence>
<feature type="region of interest" description="Disordered" evidence="10">
    <location>
        <begin position="41"/>
        <end position="101"/>
    </location>
</feature>
<evidence type="ECO:0000256" key="9">
    <source>
        <dbReference type="SAM" id="Coils"/>
    </source>
</evidence>
<keyword evidence="7" id="KW-0539">Nucleus</keyword>
<organism evidence="12 13">
    <name type="scientific">Leptotrombidium deliense</name>
    <dbReference type="NCBI Taxonomy" id="299467"/>
    <lineage>
        <taxon>Eukaryota</taxon>
        <taxon>Metazoa</taxon>
        <taxon>Ecdysozoa</taxon>
        <taxon>Arthropoda</taxon>
        <taxon>Chelicerata</taxon>
        <taxon>Arachnida</taxon>
        <taxon>Acari</taxon>
        <taxon>Acariformes</taxon>
        <taxon>Trombidiformes</taxon>
        <taxon>Prostigmata</taxon>
        <taxon>Anystina</taxon>
        <taxon>Parasitengona</taxon>
        <taxon>Trombiculoidea</taxon>
        <taxon>Trombiculidae</taxon>
        <taxon>Leptotrombidium</taxon>
    </lineage>
</organism>
<feature type="region of interest" description="Disordered" evidence="10">
    <location>
        <begin position="401"/>
        <end position="436"/>
    </location>
</feature>
<dbReference type="PANTHER" id="PTHR17616:SF8">
    <property type="entry name" value="TRANSCRIPTIONAL COACTIVATOR YORKIE"/>
    <property type="match status" value="1"/>
</dbReference>
<dbReference type="PROSITE" id="PS50020">
    <property type="entry name" value="WW_DOMAIN_2"/>
    <property type="match status" value="2"/>
</dbReference>
<evidence type="ECO:0000313" key="12">
    <source>
        <dbReference type="EMBL" id="RWS31308.1"/>
    </source>
</evidence>
<dbReference type="PANTHER" id="PTHR17616">
    <property type="entry name" value="YES-ASSOCIATED PROTEIN YAP1 FAMILY MEMBER"/>
    <property type="match status" value="1"/>
</dbReference>
<evidence type="ECO:0000259" key="11">
    <source>
        <dbReference type="PROSITE" id="PS50020"/>
    </source>
</evidence>
<evidence type="ECO:0000313" key="13">
    <source>
        <dbReference type="Proteomes" id="UP000288716"/>
    </source>
</evidence>
<feature type="domain" description="WW" evidence="11">
    <location>
        <begin position="248"/>
        <end position="281"/>
    </location>
</feature>
<dbReference type="AlphaFoldDB" id="A0A443SUW7"/>
<dbReference type="STRING" id="299467.A0A443SUW7"/>
<feature type="compositionally biased region" description="Low complexity" evidence="10">
    <location>
        <begin position="88"/>
        <end position="101"/>
    </location>
</feature>
<keyword evidence="5" id="KW-0010">Activator</keyword>
<sequence length="505" mass="55756">MSAQQGEVVEQKGPNHILRIKEDSEHDLDELFRAAIGPKDGCIPLSKPMRQRNLPASFFTPPETGSKSASHSRESSLDASFSPPPSVTLPSSPLSPQSPSAAAAQRVACMVSRGLTIAHPRAHSSPASLQQTFSVAPNSQANSQHIRQLSYDIDKIKMPEGWEVAFDDKSSRRYFINHNDRSTTWLDPRLSLIQEIQHQQQQIQMQIQPSPIHAPPPAPQRVVLSSPPAVTPAPTVTTVNSNLLPTIGPLPEGWEQRFTPDGEPYFINHIDRTTTWFDPRIPVHLQKHPTLTPNQLEEQQRGLRPAPPITAANTQESLITALQNITPQPNTTQSTEHLNQIQRVHQLTKEREQLRQRTQEIKSQQKQIFCRPLGEGTISPTGNRITTTGVDPFLSGLNSDCHSRQESADSGLGLGPNYSHPHTPEGLLNSDTEERNQSVTDDLGLDALAITNMDIGNESMESDDIMSSLPEELNTDLGAGIEFPADIDIEAYLSNSTNKDTNIWL</sequence>
<dbReference type="PROSITE" id="PS01159">
    <property type="entry name" value="WW_DOMAIN_1"/>
    <property type="match status" value="2"/>
</dbReference>
<evidence type="ECO:0000256" key="5">
    <source>
        <dbReference type="ARBA" id="ARBA00023159"/>
    </source>
</evidence>
<dbReference type="Gene3D" id="6.20.430.10">
    <property type="match status" value="1"/>
</dbReference>
<evidence type="ECO:0000256" key="10">
    <source>
        <dbReference type="SAM" id="MobiDB-lite"/>
    </source>
</evidence>
<dbReference type="OrthoDB" id="2020426at2759"/>
<dbReference type="InterPro" id="IPR053819">
    <property type="entry name" value="TEADIR3_omega_loop"/>
</dbReference>
<feature type="coiled-coil region" evidence="9">
    <location>
        <begin position="337"/>
        <end position="367"/>
    </location>
</feature>
<dbReference type="Pfam" id="PF00397">
    <property type="entry name" value="WW"/>
    <property type="match status" value="2"/>
</dbReference>
<comment type="subcellular location">
    <subcellularLocation>
        <location evidence="2">Cytoplasm</location>
    </subcellularLocation>
    <subcellularLocation>
        <location evidence="1">Nucleus</location>
    </subcellularLocation>
</comment>
<dbReference type="Gene3D" id="2.20.70.10">
    <property type="match status" value="2"/>
</dbReference>
<evidence type="ECO:0000256" key="2">
    <source>
        <dbReference type="ARBA" id="ARBA00004496"/>
    </source>
</evidence>
<dbReference type="GO" id="GO:0045944">
    <property type="term" value="P:positive regulation of transcription by RNA polymerase II"/>
    <property type="evidence" value="ECO:0007669"/>
    <property type="project" value="TreeGrafter"/>
</dbReference>
<keyword evidence="13" id="KW-1185">Reference proteome</keyword>
<keyword evidence="3" id="KW-0963">Cytoplasm</keyword>
<name>A0A443SUW7_9ACAR</name>
<evidence type="ECO:0000256" key="8">
    <source>
        <dbReference type="ARBA" id="ARBA00038057"/>
    </source>
</evidence>
<evidence type="ECO:0000256" key="6">
    <source>
        <dbReference type="ARBA" id="ARBA00023163"/>
    </source>
</evidence>
<evidence type="ECO:0000256" key="4">
    <source>
        <dbReference type="ARBA" id="ARBA00023015"/>
    </source>
</evidence>
<dbReference type="VEuPathDB" id="VectorBase:LDEU000732"/>
<dbReference type="Proteomes" id="UP000288716">
    <property type="component" value="Unassembled WGS sequence"/>
</dbReference>
<dbReference type="SMART" id="SM00456">
    <property type="entry name" value="WW"/>
    <property type="match status" value="2"/>
</dbReference>
<comment type="caution">
    <text evidence="12">The sequence shown here is derived from an EMBL/GenBank/DDBJ whole genome shotgun (WGS) entry which is preliminary data.</text>
</comment>
<gene>
    <name evidence="12" type="ORF">B4U80_01271</name>
</gene>
<dbReference type="SUPFAM" id="SSF51045">
    <property type="entry name" value="WW domain"/>
    <property type="match status" value="2"/>
</dbReference>
<dbReference type="Pfam" id="PF15238">
    <property type="entry name" value="TEADIR3"/>
    <property type="match status" value="1"/>
</dbReference>
<dbReference type="InterPro" id="IPR001202">
    <property type="entry name" value="WW_dom"/>
</dbReference>
<accession>A0A443SUW7</accession>
<keyword evidence="9" id="KW-0175">Coiled coil</keyword>
<evidence type="ECO:0000256" key="7">
    <source>
        <dbReference type="ARBA" id="ARBA00023242"/>
    </source>
</evidence>
<feature type="domain" description="WW" evidence="11">
    <location>
        <begin position="156"/>
        <end position="190"/>
    </location>
</feature>
<dbReference type="GO" id="GO:0035329">
    <property type="term" value="P:hippo signaling"/>
    <property type="evidence" value="ECO:0007669"/>
    <property type="project" value="TreeGrafter"/>
</dbReference>
<dbReference type="EMBL" id="NCKV01000207">
    <property type="protein sequence ID" value="RWS31308.1"/>
    <property type="molecule type" value="Genomic_DNA"/>
</dbReference>
<feature type="region of interest" description="Disordered" evidence="10">
    <location>
        <begin position="1"/>
        <end position="23"/>
    </location>
</feature>
<keyword evidence="4" id="KW-0805">Transcription regulation</keyword>
<protein>
    <submittedName>
        <fullName evidence="12">Yorkie-like protein</fullName>
    </submittedName>
</protein>
<keyword evidence="6" id="KW-0804">Transcription</keyword>
<dbReference type="GO" id="GO:0005737">
    <property type="term" value="C:cytoplasm"/>
    <property type="evidence" value="ECO:0007669"/>
    <property type="project" value="UniProtKB-SubCell"/>
</dbReference>
<dbReference type="CDD" id="cd00201">
    <property type="entry name" value="WW"/>
    <property type="match status" value="2"/>
</dbReference>